<evidence type="ECO:0000256" key="3">
    <source>
        <dbReference type="ARBA" id="ARBA00022729"/>
    </source>
</evidence>
<feature type="domain" description="SpaA-like prealbumin fold" evidence="5">
    <location>
        <begin position="50"/>
        <end position="137"/>
    </location>
</feature>
<keyword evidence="3" id="KW-0732">Signal</keyword>
<dbReference type="PANTHER" id="PTHR36108:SF13">
    <property type="entry name" value="COLOSSIN-B-RELATED"/>
    <property type="match status" value="1"/>
</dbReference>
<reference evidence="7" key="2">
    <citation type="submission" date="2022-06" db="EMBL/GenBank/DDBJ databases">
        <authorList>
            <person name="Holder M.E."/>
            <person name="Ajami N.J."/>
            <person name="Petrosino J.F."/>
        </authorList>
    </citation>
    <scope>NUCLEOTIDE SEQUENCE</scope>
    <source>
        <strain evidence="7">RMA 8861</strain>
    </source>
</reference>
<feature type="domain" description="SpaA-like prealbumin fold" evidence="5">
    <location>
        <begin position="355"/>
        <end position="433"/>
    </location>
</feature>
<evidence type="ECO:0000256" key="1">
    <source>
        <dbReference type="ARBA" id="ARBA00007257"/>
    </source>
</evidence>
<keyword evidence="2" id="KW-0964">Secreted</keyword>
<reference evidence="6 8" key="1">
    <citation type="submission" date="2017-09" db="EMBL/GenBank/DDBJ databases">
        <authorList>
            <person name="Thomas P."/>
            <person name="Seyboldt C."/>
        </authorList>
    </citation>
    <scope>NUCLEOTIDE SEQUENCE [LARGE SCALE GENOMIC DNA]</scope>
    <source>
        <strain evidence="6 8">DSM 7534</strain>
    </source>
</reference>
<comment type="similarity">
    <text evidence="1">Belongs to the serine-aspartate repeat-containing protein (SDr) family.</text>
</comment>
<sequence>MKPETNETEKETKNLESTNFNSSSGVKQFTINQGQTTPLNLTIANKPIQGSLEITKIDAITKAPLQGATFNVLNLAGKVVGTGTTNSKGKLTINNLPAGNYTYVETVAPTGYVLDSTPVPFSIKTNGQVVTAKIVNQAIEGSLEITKIDAITEAPLSCAKFVIRNNQNNIVACGWTNSQGKLCFSLPYGSYTYQEVCAPKGYQSNTTPILFEINTSNEVVMANVTNQAITPPVNNNGILKITKVDLCNIGEVLPGAKFQIINSKGNIVKTVVTNNQGVAEVSLPAGIYYVIEIKAPIGYGICRTRRRITVMAGKTSELLSRNRKLNNFCKCNPCCYNSCDFPNYKIIPPVNNNGILKITKVDLCNIGEVLPGAQFQIVDCNGNIVKTVVTNNQGIAEVSLPAGIYYVIEIKAPIGYGICRTRRRITVMAGKTSELLSRDIKINGFSYPY</sequence>
<name>A0A9N7JMG7_CLOSE</name>
<evidence type="ECO:0000313" key="7">
    <source>
        <dbReference type="EMBL" id="USS01458.1"/>
    </source>
</evidence>
<dbReference type="InterPro" id="IPR041033">
    <property type="entry name" value="SpaA_PFL_dom_1"/>
</dbReference>
<feature type="compositionally biased region" description="Basic and acidic residues" evidence="4">
    <location>
        <begin position="1"/>
        <end position="14"/>
    </location>
</feature>
<accession>A0A9N7JMG7</accession>
<dbReference type="RefSeq" id="WP_066677622.1">
    <property type="nucleotide sequence ID" value="NZ_CABMIZ010000029.1"/>
</dbReference>
<dbReference type="EMBL" id="CP023671">
    <property type="protein sequence ID" value="AYE34864.1"/>
    <property type="molecule type" value="Genomic_DNA"/>
</dbReference>
<dbReference type="Proteomes" id="UP001055437">
    <property type="component" value="Chromosome"/>
</dbReference>
<evidence type="ECO:0000259" key="5">
    <source>
        <dbReference type="Pfam" id="PF17802"/>
    </source>
</evidence>
<dbReference type="EMBL" id="CP099799">
    <property type="protein sequence ID" value="USS01458.1"/>
    <property type="molecule type" value="Genomic_DNA"/>
</dbReference>
<evidence type="ECO:0000256" key="2">
    <source>
        <dbReference type="ARBA" id="ARBA00022525"/>
    </source>
</evidence>
<evidence type="ECO:0000313" key="8">
    <source>
        <dbReference type="Proteomes" id="UP000280586"/>
    </source>
</evidence>
<evidence type="ECO:0000313" key="9">
    <source>
        <dbReference type="Proteomes" id="UP001055437"/>
    </source>
</evidence>
<gene>
    <name evidence="6" type="ORF">CP523_10855</name>
    <name evidence="7" type="ORF">NH397_03200</name>
</gene>
<dbReference type="PANTHER" id="PTHR36108">
    <property type="entry name" value="COLOSSIN-B-RELATED"/>
    <property type="match status" value="1"/>
</dbReference>
<organism evidence="6 8">
    <name type="scientific">Clostridium septicum</name>
    <dbReference type="NCBI Taxonomy" id="1504"/>
    <lineage>
        <taxon>Bacteria</taxon>
        <taxon>Bacillati</taxon>
        <taxon>Bacillota</taxon>
        <taxon>Clostridia</taxon>
        <taxon>Eubacteriales</taxon>
        <taxon>Clostridiaceae</taxon>
        <taxon>Clostridium</taxon>
    </lineage>
</organism>
<evidence type="ECO:0000313" key="6">
    <source>
        <dbReference type="EMBL" id="AYE34864.1"/>
    </source>
</evidence>
<dbReference type="Pfam" id="PF17802">
    <property type="entry name" value="SpaA"/>
    <property type="match status" value="4"/>
</dbReference>
<feature type="domain" description="SpaA-like prealbumin fold" evidence="5">
    <location>
        <begin position="141"/>
        <end position="227"/>
    </location>
</feature>
<feature type="domain" description="SpaA-like prealbumin fold" evidence="5">
    <location>
        <begin position="238"/>
        <end position="318"/>
    </location>
</feature>
<dbReference type="Gene3D" id="2.60.40.10">
    <property type="entry name" value="Immunoglobulins"/>
    <property type="match status" value="4"/>
</dbReference>
<dbReference type="OrthoDB" id="9804660at2"/>
<dbReference type="InterPro" id="IPR013783">
    <property type="entry name" value="Ig-like_fold"/>
</dbReference>
<keyword evidence="9" id="KW-1185">Reference proteome</keyword>
<feature type="region of interest" description="Disordered" evidence="4">
    <location>
        <begin position="1"/>
        <end position="25"/>
    </location>
</feature>
<proteinExistence type="inferred from homology"/>
<evidence type="ECO:0000256" key="4">
    <source>
        <dbReference type="SAM" id="MobiDB-lite"/>
    </source>
</evidence>
<protein>
    <submittedName>
        <fullName evidence="7">SpaA isopeptide-forming pilin-related protein</fullName>
    </submittedName>
</protein>
<dbReference type="GeneID" id="303561182"/>
<dbReference type="AlphaFoldDB" id="A0A9N7JMG7"/>
<dbReference type="Proteomes" id="UP000280586">
    <property type="component" value="Chromosome"/>
</dbReference>
<dbReference type="KEGG" id="csep:CP523_10855"/>
<dbReference type="SUPFAM" id="SSF49478">
    <property type="entry name" value="Cna protein B-type domain"/>
    <property type="match status" value="4"/>
</dbReference>